<keyword evidence="2" id="KW-0573">Peptidoglycan synthesis</keyword>
<accession>A0A2Z2P5R1</accession>
<dbReference type="SUPFAM" id="SSF64005">
    <property type="entry name" value="Undecaprenyl diphosphate synthase"/>
    <property type="match status" value="1"/>
</dbReference>
<feature type="active site" description="Proton acceptor" evidence="2">
    <location>
        <position position="65"/>
    </location>
</feature>
<comment type="function">
    <text evidence="2">Catalyzes the sequential condensation of isopentenyl diphosphate (IPP) with (2E,6E)-farnesyl diphosphate (E,E-FPP) to yield (2Z,6Z,10Z,14Z,18Z,22Z,26Z,30Z,34E,38E)-undecaprenyl diphosphate (di-trans,octa-cis-UPP). UPP is the precursor of glycosyl carrier lipid in the biosynthesis of bacterial cell wall polysaccharide components such as peptidoglycan and lipopolysaccharide.</text>
</comment>
<organism evidence="3 4">
    <name type="scientific">Granulosicoccus antarcticus IMCC3135</name>
    <dbReference type="NCBI Taxonomy" id="1192854"/>
    <lineage>
        <taxon>Bacteria</taxon>
        <taxon>Pseudomonadati</taxon>
        <taxon>Pseudomonadota</taxon>
        <taxon>Gammaproteobacteria</taxon>
        <taxon>Chromatiales</taxon>
        <taxon>Granulosicoccaceae</taxon>
        <taxon>Granulosicoccus</taxon>
    </lineage>
</organism>
<dbReference type="HAMAP" id="MF_01139">
    <property type="entry name" value="ISPT"/>
    <property type="match status" value="1"/>
</dbReference>
<dbReference type="GO" id="GO:0008360">
    <property type="term" value="P:regulation of cell shape"/>
    <property type="evidence" value="ECO:0007669"/>
    <property type="project" value="UniProtKB-KW"/>
</dbReference>
<keyword evidence="1 2" id="KW-0808">Transferase</keyword>
<dbReference type="PANTHER" id="PTHR10291">
    <property type="entry name" value="DEHYDRODOLICHYL DIPHOSPHATE SYNTHASE FAMILY MEMBER"/>
    <property type="match status" value="1"/>
</dbReference>
<keyword evidence="2" id="KW-0133">Cell shape</keyword>
<comment type="subunit">
    <text evidence="2">Homodimer.</text>
</comment>
<dbReference type="NCBIfam" id="TIGR00055">
    <property type="entry name" value="uppS"/>
    <property type="match status" value="1"/>
</dbReference>
<comment type="similarity">
    <text evidence="2">Belongs to the UPP synthase family.</text>
</comment>
<dbReference type="Proteomes" id="UP000250079">
    <property type="component" value="Chromosome"/>
</dbReference>
<dbReference type="KEGG" id="gai:IMCC3135_25510"/>
<feature type="active site" evidence="2">
    <location>
        <position position="17"/>
    </location>
</feature>
<feature type="binding site" evidence="2">
    <location>
        <position position="185"/>
    </location>
    <ligand>
        <name>substrate</name>
    </ligand>
</feature>
<dbReference type="GO" id="GO:0071555">
    <property type="term" value="P:cell wall organization"/>
    <property type="evidence" value="ECO:0007669"/>
    <property type="project" value="UniProtKB-KW"/>
</dbReference>
<gene>
    <name evidence="3" type="primary">ispU</name>
    <name evidence="2" type="synonym">uppS</name>
    <name evidence="3" type="ORF">IMCC3135_25510</name>
</gene>
<dbReference type="RefSeq" id="WP_257790395.1">
    <property type="nucleotide sequence ID" value="NZ_CP018632.1"/>
</dbReference>
<dbReference type="InterPro" id="IPR001441">
    <property type="entry name" value="UPP_synth-like"/>
</dbReference>
<dbReference type="InterPro" id="IPR036424">
    <property type="entry name" value="UPP_synth-like_sf"/>
</dbReference>
<dbReference type="GO" id="GO:0009252">
    <property type="term" value="P:peptidoglycan biosynthetic process"/>
    <property type="evidence" value="ECO:0007669"/>
    <property type="project" value="UniProtKB-UniRule"/>
</dbReference>
<evidence type="ECO:0000313" key="3">
    <source>
        <dbReference type="EMBL" id="ASJ75164.1"/>
    </source>
</evidence>
<dbReference type="PROSITE" id="PS01066">
    <property type="entry name" value="UPP_SYNTHASE"/>
    <property type="match status" value="1"/>
</dbReference>
<feature type="binding site" evidence="2">
    <location>
        <position position="22"/>
    </location>
    <ligand>
        <name>substrate</name>
    </ligand>
</feature>
<proteinExistence type="inferred from homology"/>
<dbReference type="Pfam" id="PF01255">
    <property type="entry name" value="Prenyltransf"/>
    <property type="match status" value="1"/>
</dbReference>
<evidence type="ECO:0000313" key="4">
    <source>
        <dbReference type="Proteomes" id="UP000250079"/>
    </source>
</evidence>
<keyword evidence="2" id="KW-0479">Metal-binding</keyword>
<dbReference type="CDD" id="cd00475">
    <property type="entry name" value="Cis_IPPS"/>
    <property type="match status" value="1"/>
</dbReference>
<dbReference type="GO" id="GO:0008834">
    <property type="term" value="F:ditrans,polycis-undecaprenyl-diphosphate synthase [(2E,6E)-farnesyl-diphosphate specific] activity"/>
    <property type="evidence" value="ECO:0007669"/>
    <property type="project" value="UniProtKB-UniRule"/>
</dbReference>
<dbReference type="GO" id="GO:0005829">
    <property type="term" value="C:cytosol"/>
    <property type="evidence" value="ECO:0007669"/>
    <property type="project" value="TreeGrafter"/>
</dbReference>
<dbReference type="PANTHER" id="PTHR10291:SF0">
    <property type="entry name" value="DEHYDRODOLICHYL DIPHOSPHATE SYNTHASE 2"/>
    <property type="match status" value="1"/>
</dbReference>
<dbReference type="GO" id="GO:0000287">
    <property type="term" value="F:magnesium ion binding"/>
    <property type="evidence" value="ECO:0007669"/>
    <property type="project" value="UniProtKB-UniRule"/>
</dbReference>
<dbReference type="FunFam" id="3.40.1180.10:FF:000001">
    <property type="entry name" value="(2E,6E)-farnesyl-diphosphate-specific ditrans,polycis-undecaprenyl-diphosphate synthase"/>
    <property type="match status" value="1"/>
</dbReference>
<evidence type="ECO:0000256" key="2">
    <source>
        <dbReference type="HAMAP-Rule" id="MF_01139"/>
    </source>
</evidence>
<keyword evidence="2" id="KW-0460">Magnesium</keyword>
<feature type="binding site" evidence="2">
    <location>
        <begin position="62"/>
        <end position="64"/>
    </location>
    <ligand>
        <name>substrate</name>
    </ligand>
</feature>
<name>A0A2Z2P5R1_9GAMM</name>
<dbReference type="EC" id="2.5.1.31" evidence="2"/>
<comment type="catalytic activity">
    <reaction evidence="2">
        <text>8 isopentenyl diphosphate + (2E,6E)-farnesyl diphosphate = di-trans,octa-cis-undecaprenyl diphosphate + 8 diphosphate</text>
        <dbReference type="Rhea" id="RHEA:27551"/>
        <dbReference type="ChEBI" id="CHEBI:33019"/>
        <dbReference type="ChEBI" id="CHEBI:58405"/>
        <dbReference type="ChEBI" id="CHEBI:128769"/>
        <dbReference type="ChEBI" id="CHEBI:175763"/>
        <dbReference type="EC" id="2.5.1.31"/>
    </reaction>
</comment>
<evidence type="ECO:0000256" key="1">
    <source>
        <dbReference type="ARBA" id="ARBA00022679"/>
    </source>
</evidence>
<feature type="binding site" evidence="2">
    <location>
        <begin position="18"/>
        <end position="21"/>
    </location>
    <ligand>
        <name>substrate</name>
    </ligand>
</feature>
<sequence>MTASENTRPRHVAIIMDGNGRWARQRGRPRASGHQAGFVATRGIVEACVRQKIDALTLFAFSSENWNRPQKEVGLLMDLFLRALKSEVSKLCENNVRICFIGERSAFQVKLQDEMNRAEQLTESNTGLELAIAVNYGGRWDIVNAARELARQARDGSLDPESIDIETFSRYVSLADTPEPDLFIRTGGEKRISNYLLWHLAYTELYFTDVLWPDFSDAELAKALEFYASRQRRFGLTGEQVTGNNA</sequence>
<feature type="binding site" evidence="2">
    <location>
        <position position="34"/>
    </location>
    <ligand>
        <name>substrate</name>
    </ligand>
</feature>
<dbReference type="GO" id="GO:0016094">
    <property type="term" value="P:polyprenol biosynthetic process"/>
    <property type="evidence" value="ECO:0007669"/>
    <property type="project" value="TreeGrafter"/>
</dbReference>
<dbReference type="InterPro" id="IPR018520">
    <property type="entry name" value="UPP_synth-like_CS"/>
</dbReference>
<keyword evidence="4" id="KW-1185">Reference proteome</keyword>
<feature type="binding site" evidence="2">
    <location>
        <position position="30"/>
    </location>
    <ligand>
        <name>substrate</name>
    </ligand>
</feature>
<feature type="binding site" evidence="2">
    <location>
        <position position="68"/>
    </location>
    <ligand>
        <name>substrate</name>
    </ligand>
</feature>
<protein>
    <recommendedName>
        <fullName evidence="2">Ditrans,polycis-undecaprenyl-diphosphate synthase ((2E,6E)-farnesyl-diphosphate specific)</fullName>
        <ecNumber evidence="2">2.5.1.31</ecNumber>
    </recommendedName>
    <alternativeName>
        <fullName evidence="2">Ditrans,polycis-undecaprenylcistransferase</fullName>
    </alternativeName>
    <alternativeName>
        <fullName evidence="2">Undecaprenyl diphosphate synthase</fullName>
        <shortName evidence="2">UDS</shortName>
    </alternativeName>
    <alternativeName>
        <fullName evidence="2">Undecaprenyl pyrophosphate synthase</fullName>
        <shortName evidence="2">UPP synthase</shortName>
    </alternativeName>
</protein>
<dbReference type="AlphaFoldDB" id="A0A2Z2P5R1"/>
<feature type="binding site" evidence="2">
    <location>
        <position position="17"/>
    </location>
    <ligand>
        <name>Mg(2+)</name>
        <dbReference type="ChEBI" id="CHEBI:18420"/>
    </ligand>
</feature>
<reference evidence="3 4" key="1">
    <citation type="submission" date="2016-12" db="EMBL/GenBank/DDBJ databases">
        <authorList>
            <person name="Song W.-J."/>
            <person name="Kurnit D.M."/>
        </authorList>
    </citation>
    <scope>NUCLEOTIDE SEQUENCE [LARGE SCALE GENOMIC DNA]</scope>
    <source>
        <strain evidence="3 4">IMCC3135</strain>
    </source>
</reference>
<feature type="binding site" evidence="2">
    <location>
        <position position="66"/>
    </location>
    <ligand>
        <name>substrate</name>
    </ligand>
</feature>
<dbReference type="EMBL" id="CP018632">
    <property type="protein sequence ID" value="ASJ75164.1"/>
    <property type="molecule type" value="Genomic_DNA"/>
</dbReference>
<keyword evidence="2" id="KW-0961">Cell wall biogenesis/degradation</keyword>
<comment type="cofactor">
    <cofactor evidence="2">
        <name>Mg(2+)</name>
        <dbReference type="ChEBI" id="CHEBI:18420"/>
    </cofactor>
    <text evidence="2">Binds 2 magnesium ions per subunit.</text>
</comment>
<feature type="binding site" evidence="2">
    <location>
        <begin position="191"/>
        <end position="193"/>
    </location>
    <ligand>
        <name>substrate</name>
    </ligand>
</feature>
<feature type="binding site" evidence="2">
    <location>
        <position position="204"/>
    </location>
    <ligand>
        <name>Mg(2+)</name>
        <dbReference type="ChEBI" id="CHEBI:18420"/>
    </ligand>
</feature>
<dbReference type="Gene3D" id="3.40.1180.10">
    <property type="entry name" value="Decaprenyl diphosphate synthase-like"/>
    <property type="match status" value="1"/>
</dbReference>